<evidence type="ECO:0000313" key="3">
    <source>
        <dbReference type="Proteomes" id="UP001553843"/>
    </source>
</evidence>
<dbReference type="RefSeq" id="WP_359771411.1">
    <property type="nucleotide sequence ID" value="NZ_JBEYRR010000001.1"/>
</dbReference>
<comment type="caution">
    <text evidence="2">The sequence shown here is derived from an EMBL/GenBank/DDBJ whole genome shotgun (WGS) entry which is preliminary data.</text>
</comment>
<evidence type="ECO:0000256" key="1">
    <source>
        <dbReference type="SAM" id="MobiDB-lite"/>
    </source>
</evidence>
<organism evidence="2 3">
    <name type="scientific">Streptomyces huasconensis</name>
    <dbReference type="NCBI Taxonomy" id="1854574"/>
    <lineage>
        <taxon>Bacteria</taxon>
        <taxon>Bacillati</taxon>
        <taxon>Actinomycetota</taxon>
        <taxon>Actinomycetes</taxon>
        <taxon>Kitasatosporales</taxon>
        <taxon>Streptomycetaceae</taxon>
        <taxon>Streptomyces</taxon>
    </lineage>
</organism>
<proteinExistence type="predicted"/>
<accession>A0ABV3LRL1</accession>
<dbReference type="SUPFAM" id="SSF75011">
    <property type="entry name" value="3-carboxy-cis,cis-mucoante lactonizing enzyme"/>
    <property type="match status" value="1"/>
</dbReference>
<keyword evidence="3" id="KW-1185">Reference proteome</keyword>
<feature type="region of interest" description="Disordered" evidence="1">
    <location>
        <begin position="175"/>
        <end position="206"/>
    </location>
</feature>
<protein>
    <submittedName>
        <fullName evidence="2">Uncharacterized protein</fullName>
    </submittedName>
</protein>
<gene>
    <name evidence="2" type="ORF">AB0887_09090</name>
</gene>
<evidence type="ECO:0000313" key="2">
    <source>
        <dbReference type="EMBL" id="MEW2362101.1"/>
    </source>
</evidence>
<dbReference type="EMBL" id="JBEYRS010000003">
    <property type="protein sequence ID" value="MEW2362101.1"/>
    <property type="molecule type" value="Genomic_DNA"/>
</dbReference>
<dbReference type="Proteomes" id="UP001553843">
    <property type="component" value="Unassembled WGS sequence"/>
</dbReference>
<sequence>MRLHRVLMHWDRQWDYDGRYFPVQTIGSSLLSGQKTDWNGERLVVDRANDLAYYADEPSGHIHEFDPQGTDTPTVVLNPKGVTYRSCCWLPYSGRLYAGHAKSGKVDVYGRPKGRSRRTAKLHDIDLGAAWSNGVRDLAVARVPYAGGTATLLCALSEHLTGDNSRALTVRWLETSQSARGGEQEKEQEREEEGEQGEAAAPRQADRNFDVPKGIRFLAVDPWRHTLLATGGDAGVFRLPLRDPQSVVRAEERRAVLGRAVPHHAGMDIRYAYMTNEGPVTRALWAKPIGGPATLDATIPVTRVSDGDYAKRPSLLAGSADALWVFEDRGGQADIPVGHGTNTAGRLRRKDLPAELADRNGLAVSGGSSAPSYVCNAFAFRGARGEPLVYLGMGSGMRRILQDKETGRPVEKWDDGSNTHLYPFQEIPLPYRDLFGPAALRMHGAMGSGAFVRDDKVHFLLQDTNFSTTKVSFDPNGVADPRVSAFTSLDTSLRSRYMLIHTCCEVDADRVLLICEDLLHNPPSTLSWCLWNMDADHMDVDLRVLPDGLWPTTATPPFAAFRGYDTMPDPTSRSAHRVLRLYDTSGKEVAWTIGRNSGGEYRITRQQDAPPFLAGAGGQP</sequence>
<reference evidence="2 3" key="1">
    <citation type="submission" date="2024-06" db="EMBL/GenBank/DDBJ databases">
        <title>The Natural Products Discovery Center: Release of the First 8490 Sequenced Strains for Exploring Actinobacteria Biosynthetic Diversity.</title>
        <authorList>
            <person name="Kalkreuter E."/>
            <person name="Kautsar S.A."/>
            <person name="Yang D."/>
            <person name="Bader C.D."/>
            <person name="Teijaro C.N."/>
            <person name="Fluegel L."/>
            <person name="Davis C.M."/>
            <person name="Simpson J.R."/>
            <person name="Lauterbach L."/>
            <person name="Steele A.D."/>
            <person name="Gui C."/>
            <person name="Meng S."/>
            <person name="Li G."/>
            <person name="Viehrig K."/>
            <person name="Ye F."/>
            <person name="Su P."/>
            <person name="Kiefer A.F."/>
            <person name="Nichols A."/>
            <person name="Cepeda A.J."/>
            <person name="Yan W."/>
            <person name="Fan B."/>
            <person name="Jiang Y."/>
            <person name="Adhikari A."/>
            <person name="Zheng C.-J."/>
            <person name="Schuster L."/>
            <person name="Cowan T.M."/>
            <person name="Smanski M.J."/>
            <person name="Chevrette M.G."/>
            <person name="De Carvalho L.P.S."/>
            <person name="Shen B."/>
        </authorList>
    </citation>
    <scope>NUCLEOTIDE SEQUENCE [LARGE SCALE GENOMIC DNA]</scope>
    <source>
        <strain evidence="2 3">NPDC047833</strain>
    </source>
</reference>
<name>A0ABV3LRL1_9ACTN</name>